<evidence type="ECO:0000256" key="4">
    <source>
        <dbReference type="SAM" id="Coils"/>
    </source>
</evidence>
<dbReference type="PANTHER" id="PTHR18921">
    <property type="entry name" value="MYOSIN HEAVY CHAIN - RELATED"/>
    <property type="match status" value="1"/>
</dbReference>
<dbReference type="AlphaFoldDB" id="W6MNR1"/>
<keyword evidence="2" id="KW-0333">Golgi apparatus</keyword>
<feature type="coiled-coil region" evidence="4">
    <location>
        <begin position="292"/>
        <end position="379"/>
    </location>
</feature>
<evidence type="ECO:0000256" key="2">
    <source>
        <dbReference type="ARBA" id="ARBA00023034"/>
    </source>
</evidence>
<feature type="region of interest" description="Disordered" evidence="5">
    <location>
        <begin position="138"/>
        <end position="157"/>
    </location>
</feature>
<dbReference type="HOGENOM" id="CLU_020680_3_1_1"/>
<keyword evidence="3 4" id="KW-0175">Coiled coil</keyword>
<dbReference type="EMBL" id="HG793129">
    <property type="protein sequence ID" value="CDK28271.1"/>
    <property type="molecule type" value="Genomic_DNA"/>
</dbReference>
<feature type="compositionally biased region" description="Basic residues" evidence="5">
    <location>
        <begin position="1"/>
        <end position="11"/>
    </location>
</feature>
<protein>
    <recommendedName>
        <fullName evidence="6">GRIP domain-containing protein</fullName>
    </recommendedName>
</protein>
<sequence length="542" mass="60462">MAKNNKNKKKQNGNGAASSNGSAGGAGVGEKSQKADVANVVDSPDDSTVDSGLGDTDVPSGGVNGSVDEKDREKDDEKDSEKDNNVVETSTINETADPANVPEPSDHLNLAASSAQLERIQLLEQQLAQLSLQLAEKSQETDLLRASKAERTSDTNTTIRELQEQLRDKTEESERHEADYKNLLGRLSSMKSVFSKMKEAQSELEESKERISQLDTINGELTARLDASVRETKKVKDQLAELQEETNSLNSECDRWSKDLSKLRREFQTKDDEWNEEKQQLVSSRNKLLIANQELKSEHEELVIMLNEEKMTKQNFVQEISDLKATVAQLEANAASSDGVKDAISEQILQVREQLRESIEKYESEISLLKETIVSQKAEIAQKAEARQVDEATIARLETEVARISGLESDIKERQIQIGKLRHENVVLNEHLTKALRLIKKDSNTEQVDRELVSNLFISFLSLPRADTKKFEVLQLISNFLNWDDDKKMHAGLIANPNAKSANGKHSRTPSASNILMSGGPVDTRSDSFVSLWTEFLEKETS</sequence>
<feature type="compositionally biased region" description="Basic and acidic residues" evidence="5">
    <location>
        <begin position="138"/>
        <end position="153"/>
    </location>
</feature>
<dbReference type="GeneID" id="34521649"/>
<comment type="subcellular location">
    <subcellularLocation>
        <location evidence="1">Golgi apparatus</location>
    </subcellularLocation>
</comment>
<feature type="region of interest" description="Disordered" evidence="5">
    <location>
        <begin position="1"/>
        <end position="107"/>
    </location>
</feature>
<organism evidence="7 8">
    <name type="scientific">Kuraishia capsulata CBS 1993</name>
    <dbReference type="NCBI Taxonomy" id="1382522"/>
    <lineage>
        <taxon>Eukaryota</taxon>
        <taxon>Fungi</taxon>
        <taxon>Dikarya</taxon>
        <taxon>Ascomycota</taxon>
        <taxon>Saccharomycotina</taxon>
        <taxon>Pichiomycetes</taxon>
        <taxon>Pichiales</taxon>
        <taxon>Pichiaceae</taxon>
        <taxon>Kuraishia</taxon>
    </lineage>
</organism>
<evidence type="ECO:0000256" key="5">
    <source>
        <dbReference type="SAM" id="MobiDB-lite"/>
    </source>
</evidence>
<accession>W6MNR1</accession>
<evidence type="ECO:0000256" key="3">
    <source>
        <dbReference type="ARBA" id="ARBA00023054"/>
    </source>
</evidence>
<dbReference type="InterPro" id="IPR019459">
    <property type="entry name" value="GRAB"/>
</dbReference>
<dbReference type="InterPro" id="IPR000237">
    <property type="entry name" value="GRIP_dom"/>
</dbReference>
<keyword evidence="8" id="KW-1185">Reference proteome</keyword>
<feature type="compositionally biased region" description="Basic and acidic residues" evidence="5">
    <location>
        <begin position="67"/>
        <end position="85"/>
    </location>
</feature>
<name>W6MNR1_9ASCO</name>
<dbReference type="Pfam" id="PF10375">
    <property type="entry name" value="GRAB"/>
    <property type="match status" value="1"/>
</dbReference>
<dbReference type="PROSITE" id="PS50913">
    <property type="entry name" value="GRIP"/>
    <property type="match status" value="1"/>
</dbReference>
<evidence type="ECO:0000313" key="8">
    <source>
        <dbReference type="Proteomes" id="UP000019384"/>
    </source>
</evidence>
<gene>
    <name evidence="7" type="ORF">KUCA_T00004253001</name>
</gene>
<dbReference type="GO" id="GO:0006888">
    <property type="term" value="P:endoplasmic reticulum to Golgi vesicle-mediated transport"/>
    <property type="evidence" value="ECO:0007669"/>
    <property type="project" value="TreeGrafter"/>
</dbReference>
<dbReference type="PANTHER" id="PTHR18921:SF2">
    <property type="entry name" value="THYROID RECEPTOR-INTERACTING PROTEIN 11"/>
    <property type="match status" value="1"/>
</dbReference>
<dbReference type="OrthoDB" id="425925at2759"/>
<dbReference type="RefSeq" id="XP_022460261.1">
    <property type="nucleotide sequence ID" value="XM_022600968.1"/>
</dbReference>
<proteinExistence type="predicted"/>
<evidence type="ECO:0000259" key="6">
    <source>
        <dbReference type="PROSITE" id="PS50913"/>
    </source>
</evidence>
<dbReference type="GO" id="GO:0005794">
    <property type="term" value="C:Golgi apparatus"/>
    <property type="evidence" value="ECO:0007669"/>
    <property type="project" value="UniProtKB-SubCell"/>
</dbReference>
<evidence type="ECO:0000313" key="7">
    <source>
        <dbReference type="EMBL" id="CDK28271.1"/>
    </source>
</evidence>
<dbReference type="STRING" id="1382522.W6MNR1"/>
<evidence type="ECO:0000256" key="1">
    <source>
        <dbReference type="ARBA" id="ARBA00004555"/>
    </source>
</evidence>
<feature type="domain" description="GRIP" evidence="6">
    <location>
        <begin position="443"/>
        <end position="494"/>
    </location>
</feature>
<dbReference type="GO" id="GO:0007030">
    <property type="term" value="P:Golgi organization"/>
    <property type="evidence" value="ECO:0007669"/>
    <property type="project" value="TreeGrafter"/>
</dbReference>
<dbReference type="GO" id="GO:0031267">
    <property type="term" value="F:small GTPase binding"/>
    <property type="evidence" value="ECO:0007669"/>
    <property type="project" value="TreeGrafter"/>
</dbReference>
<dbReference type="Proteomes" id="UP000019384">
    <property type="component" value="Unassembled WGS sequence"/>
</dbReference>
<reference evidence="7" key="1">
    <citation type="submission" date="2013-12" db="EMBL/GenBank/DDBJ databases">
        <authorList>
            <person name="Genoscope - CEA"/>
        </authorList>
    </citation>
    <scope>NUCLEOTIDE SEQUENCE</scope>
    <source>
        <strain evidence="7">CBS 1993</strain>
    </source>
</reference>
<feature type="compositionally biased region" description="Low complexity" evidence="5">
    <location>
        <begin position="12"/>
        <end position="21"/>
    </location>
</feature>
<reference evidence="7" key="2">
    <citation type="submission" date="2014-02" db="EMBL/GenBank/DDBJ databases">
        <title>Complete DNA sequence of /Kuraishia capsulata/ illustrates novel genomic features among budding yeasts (/Saccharomycotina/).</title>
        <authorList>
            <person name="Morales L."/>
            <person name="Noel B."/>
            <person name="Porcel B."/>
            <person name="Marcet-Houben M."/>
            <person name="Hullo M-F."/>
            <person name="Sacerdot C."/>
            <person name="Tekaia F."/>
            <person name="Leh-Louis V."/>
            <person name="Despons L."/>
            <person name="Khanna V."/>
            <person name="Aury J-M."/>
            <person name="Barbe V."/>
            <person name="Couloux A."/>
            <person name="Labadie K."/>
            <person name="Pelletier E."/>
            <person name="Souciet J-L."/>
            <person name="Boekhout T."/>
            <person name="Gabaldon T."/>
            <person name="Wincker P."/>
            <person name="Dujon B."/>
        </authorList>
    </citation>
    <scope>NUCLEOTIDE SEQUENCE</scope>
    <source>
        <strain evidence="7">CBS 1993</strain>
    </source>
</reference>